<dbReference type="InterPro" id="IPR007408">
    <property type="entry name" value="DUF460"/>
</dbReference>
<name>A0A075LU09_9EURY</name>
<dbReference type="GeneID" id="24842924"/>
<evidence type="ECO:0000313" key="3">
    <source>
        <dbReference type="Proteomes" id="UP000027981"/>
    </source>
</evidence>
<organism evidence="2 3">
    <name type="scientific">Palaeococcus pacificus DY20341</name>
    <dbReference type="NCBI Taxonomy" id="1343739"/>
    <lineage>
        <taxon>Archaea</taxon>
        <taxon>Methanobacteriati</taxon>
        <taxon>Methanobacteriota</taxon>
        <taxon>Thermococci</taxon>
        <taxon>Thermococcales</taxon>
        <taxon>Thermococcaceae</taxon>
        <taxon>Palaeococcus</taxon>
    </lineage>
</organism>
<evidence type="ECO:0000313" key="2">
    <source>
        <dbReference type="EMBL" id="AIF70205.1"/>
    </source>
</evidence>
<feature type="coiled-coil region" evidence="1">
    <location>
        <begin position="421"/>
        <end position="504"/>
    </location>
</feature>
<reference evidence="2 3" key="2">
    <citation type="journal article" date="2015" name="Genome Announc.">
        <title>Complete Genome Sequence of Hyperthermophilic Piezophilic Archaeon Palaeococcus pacificus DY20341T, Isolated from Deep-Sea Hydrothermal Sediments.</title>
        <authorList>
            <person name="Zeng X."/>
            <person name="Jebbar M."/>
            <person name="Shao Z."/>
        </authorList>
    </citation>
    <scope>NUCLEOTIDE SEQUENCE [LARGE SCALE GENOMIC DNA]</scope>
    <source>
        <strain evidence="2 3">DY20341</strain>
    </source>
</reference>
<gene>
    <name evidence="2" type="ORF">PAP_09135</name>
</gene>
<protein>
    <recommendedName>
        <fullName evidence="4">DUF460 domain-containing protein</fullName>
    </recommendedName>
</protein>
<dbReference type="PANTHER" id="PTHR40707">
    <property type="entry name" value="POSSIBLE NUCLEASE OF RNASE H FOLD, RUVC/YQGF FAMILY"/>
    <property type="match status" value="1"/>
</dbReference>
<dbReference type="eggNOG" id="arCOG04219">
    <property type="taxonomic scope" value="Archaea"/>
</dbReference>
<sequence length="661" mass="76527">MPILILGVDVISQNPKRFAVVSWFNGKLEKKGEFTYYRLIRFVRAKRPHIVAMDNIYELGSDRDVMRFIKALSRGTKLVQVTGRPGEQRSLWNLARENGIRIGDKFDPYEEAKVCALLASKGVGQEIVAFEDEVIVKVVRGRSQGKGGWSQDRYRRRVHNLLQNKVREIEESLRRANIPFDLEVEERDYGISRGEFRVYASREELAGLIKPMRGGDVEVRVEPVERKNIEFVPLKGERAIRKRKNVIVGVDPGITVGIGVVDLDGRVVAVYSERNMAVSDIFRFISDVGHPIIIATDVTPAPGLVEKIARSFKASLFTPREDLRVEEKNELLRNLGIEVEDDHQRDALAAAYKAYLRLKPKLEHIDAKLRALGLSRQRNEIKALVIQGYNLGEAITKVTVKERPKEEPKPEVSESVDFTPYVEKIKELEKTIEMLEKENQELRALIHEQRSIIERLERKIGEYDDKVRERILRSKEIENRDKRIAYLEKELREAKGIIEKLSRDLVLTKRMHLLELRGSAIPLKVLDSLTWDELKRLERSTPLKKDDVIYILNPAGAGRSIAEYLIKKNIRAVVSARELPNLVYDALKEEKIPVLYEDDVEVKRVDEFAIVDREELEKAIEKRLHEWEEEEKERKVKEFLQIVEEYKIERLKELRGKAEKE</sequence>
<reference evidence="3" key="1">
    <citation type="submission" date="2013-06" db="EMBL/GenBank/DDBJ databases">
        <title>Complete Genome Sequence of Hyperthermophilic Palaeococcus pacificus DY20341T, Isolated from a Deep-Sea Hydrothermal Sediments.</title>
        <authorList>
            <person name="Zeng X."/>
            <person name="Shao Z."/>
        </authorList>
    </citation>
    <scope>NUCLEOTIDE SEQUENCE [LARGE SCALE GENOMIC DNA]</scope>
    <source>
        <strain evidence="3">DY20341</strain>
    </source>
</reference>
<dbReference type="InterPro" id="IPR038188">
    <property type="entry name" value="TorS_sensor_sf"/>
</dbReference>
<dbReference type="OrthoDB" id="15228at2157"/>
<dbReference type="STRING" id="1343739.PAP_09135"/>
<dbReference type="HOGENOM" id="CLU_027052_1_0_2"/>
<dbReference type="Pfam" id="PF04312">
    <property type="entry name" value="DUF460"/>
    <property type="match status" value="1"/>
</dbReference>
<dbReference type="RefSeq" id="WP_048165679.1">
    <property type="nucleotide sequence ID" value="NZ_CP006019.1"/>
</dbReference>
<proteinExistence type="predicted"/>
<dbReference type="EMBL" id="CP006019">
    <property type="protein sequence ID" value="AIF70205.1"/>
    <property type="molecule type" value="Genomic_DNA"/>
</dbReference>
<evidence type="ECO:0008006" key="4">
    <source>
        <dbReference type="Google" id="ProtNLM"/>
    </source>
</evidence>
<keyword evidence="3" id="KW-1185">Reference proteome</keyword>
<accession>A0A075LU09</accession>
<dbReference type="AlphaFoldDB" id="A0A075LU09"/>
<keyword evidence="1" id="KW-0175">Coiled coil</keyword>
<dbReference type="Gene3D" id="1.20.58.920">
    <property type="match status" value="1"/>
</dbReference>
<dbReference type="Proteomes" id="UP000027981">
    <property type="component" value="Chromosome"/>
</dbReference>
<dbReference type="KEGG" id="ppac:PAP_09135"/>
<dbReference type="PANTHER" id="PTHR40707:SF1">
    <property type="entry name" value="DUF460 DOMAIN-CONTAINING PROTEIN"/>
    <property type="match status" value="1"/>
</dbReference>
<feature type="coiled-coil region" evidence="1">
    <location>
        <begin position="610"/>
        <end position="649"/>
    </location>
</feature>
<evidence type="ECO:0000256" key="1">
    <source>
        <dbReference type="SAM" id="Coils"/>
    </source>
</evidence>